<feature type="compositionally biased region" description="Polar residues" evidence="1">
    <location>
        <begin position="144"/>
        <end position="155"/>
    </location>
</feature>
<evidence type="ECO:0000256" key="2">
    <source>
        <dbReference type="SAM" id="SignalP"/>
    </source>
</evidence>
<proteinExistence type="predicted"/>
<reference evidence="3 4" key="1">
    <citation type="submission" date="2020-04" db="EMBL/GenBank/DDBJ databases">
        <title>Description of novel Gluconacetobacter.</title>
        <authorList>
            <person name="Sombolestani A."/>
        </authorList>
    </citation>
    <scope>NUCLEOTIDE SEQUENCE [LARGE SCALE GENOMIC DNA]</scope>
    <source>
        <strain evidence="3 4">LMG 27725</strain>
    </source>
</reference>
<dbReference type="RefSeq" id="WP_182964188.1">
    <property type="nucleotide sequence ID" value="NZ_BAABGC010000002.1"/>
</dbReference>
<feature type="compositionally biased region" description="Basic and acidic residues" evidence="1">
    <location>
        <begin position="133"/>
        <end position="143"/>
    </location>
</feature>
<name>A0A7W4P5F2_9PROT</name>
<accession>A0A7W4P5F2</accession>
<gene>
    <name evidence="3" type="ORF">HLH29_01335</name>
</gene>
<feature type="region of interest" description="Disordered" evidence="1">
    <location>
        <begin position="126"/>
        <end position="162"/>
    </location>
</feature>
<keyword evidence="2" id="KW-0732">Signal</keyword>
<organism evidence="3 4">
    <name type="scientific">Gluconacetobacter tumulicola</name>
    <dbReference type="NCBI Taxonomy" id="1017177"/>
    <lineage>
        <taxon>Bacteria</taxon>
        <taxon>Pseudomonadati</taxon>
        <taxon>Pseudomonadota</taxon>
        <taxon>Alphaproteobacteria</taxon>
        <taxon>Acetobacterales</taxon>
        <taxon>Acetobacteraceae</taxon>
        <taxon>Gluconacetobacter</taxon>
    </lineage>
</organism>
<feature type="chain" id="PRO_5030550568" evidence="2">
    <location>
        <begin position="31"/>
        <end position="162"/>
    </location>
</feature>
<evidence type="ECO:0000313" key="4">
    <source>
        <dbReference type="Proteomes" id="UP000525623"/>
    </source>
</evidence>
<dbReference type="PROSITE" id="PS51257">
    <property type="entry name" value="PROKAR_LIPOPROTEIN"/>
    <property type="match status" value="1"/>
</dbReference>
<dbReference type="EMBL" id="JABEQL010000001">
    <property type="protein sequence ID" value="MBB2177824.1"/>
    <property type="molecule type" value="Genomic_DNA"/>
</dbReference>
<comment type="caution">
    <text evidence="3">The sequence shown here is derived from an EMBL/GenBank/DDBJ whole genome shotgun (WGS) entry which is preliminary data.</text>
</comment>
<keyword evidence="4" id="KW-1185">Reference proteome</keyword>
<evidence type="ECO:0000256" key="1">
    <source>
        <dbReference type="SAM" id="MobiDB-lite"/>
    </source>
</evidence>
<protein>
    <submittedName>
        <fullName evidence="3">General secretion pathway protein GspN</fullName>
    </submittedName>
</protein>
<evidence type="ECO:0000313" key="3">
    <source>
        <dbReference type="EMBL" id="MBB2177824.1"/>
    </source>
</evidence>
<dbReference type="AlphaFoldDB" id="A0A7W4P5F2"/>
<feature type="signal peptide" evidence="2">
    <location>
        <begin position="1"/>
        <end position="30"/>
    </location>
</feature>
<sequence>MIRTASRPRRAPAACLAALMLGACAARALAAPPPQKAQNPPDTTQIDSWRQTILARPLFNPTRRPAETQATEDSLPRLAGIVVSHGRRHAIFMIPGQARGRIADVGDVVGPWRVLAIENGTIRVRGATGEQAMRPDRDRRTDSGTHGNASISTPPHTSPEDQ</sequence>
<dbReference type="Proteomes" id="UP000525623">
    <property type="component" value="Unassembled WGS sequence"/>
</dbReference>